<dbReference type="Pfam" id="PF01261">
    <property type="entry name" value="AP_endonuc_2"/>
    <property type="match status" value="1"/>
</dbReference>
<dbReference type="InterPro" id="IPR013022">
    <property type="entry name" value="Xyl_isomerase-like_TIM-brl"/>
</dbReference>
<dbReference type="AlphaFoldDB" id="A0A411YC40"/>
<organism evidence="2 3">
    <name type="scientific">Egibacter rhizosphaerae</name>
    <dbReference type="NCBI Taxonomy" id="1670831"/>
    <lineage>
        <taxon>Bacteria</taxon>
        <taxon>Bacillati</taxon>
        <taxon>Actinomycetota</taxon>
        <taxon>Nitriliruptoria</taxon>
        <taxon>Egibacterales</taxon>
        <taxon>Egibacteraceae</taxon>
        <taxon>Egibacter</taxon>
    </lineage>
</organism>
<evidence type="ECO:0000313" key="2">
    <source>
        <dbReference type="EMBL" id="QBI18756.1"/>
    </source>
</evidence>
<accession>A0A411YC40</accession>
<name>A0A411YC40_9ACTN</name>
<gene>
    <name evidence="2" type="ORF">ER308_03785</name>
</gene>
<dbReference type="PANTHER" id="PTHR12110:SF41">
    <property type="entry name" value="INOSOSE DEHYDRATASE"/>
    <property type="match status" value="1"/>
</dbReference>
<dbReference type="Gene3D" id="3.20.20.150">
    <property type="entry name" value="Divalent-metal-dependent TIM barrel enzymes"/>
    <property type="match status" value="1"/>
</dbReference>
<dbReference type="KEGG" id="erz:ER308_03785"/>
<dbReference type="RefSeq" id="WP_131153754.1">
    <property type="nucleotide sequence ID" value="NZ_CP036402.1"/>
</dbReference>
<dbReference type="InterPro" id="IPR036237">
    <property type="entry name" value="Xyl_isomerase-like_sf"/>
</dbReference>
<feature type="domain" description="Xylose isomerase-like TIM barrel" evidence="1">
    <location>
        <begin position="21"/>
        <end position="267"/>
    </location>
</feature>
<dbReference type="InterPro" id="IPR050312">
    <property type="entry name" value="IolE/XylAMocC-like"/>
</dbReference>
<dbReference type="EMBL" id="CP036402">
    <property type="protein sequence ID" value="QBI18756.1"/>
    <property type="molecule type" value="Genomic_DNA"/>
</dbReference>
<protein>
    <submittedName>
        <fullName evidence="2">Sugar phosphate isomerase/epimerase</fullName>
    </submittedName>
</protein>
<proteinExistence type="predicted"/>
<dbReference type="PANTHER" id="PTHR12110">
    <property type="entry name" value="HYDROXYPYRUVATE ISOMERASE"/>
    <property type="match status" value="1"/>
</dbReference>
<sequence>MATIGFSSWAFPDDPAEAAIEVAHTEGFDALEFAFLTEGLWQGEHVPRPAHAARLGAACGDLRRSVHAPIEPMALASPDAAERRESGDLLARSIEAAAALAAEVVVVHLRHGREAPRPEWLRLALEPLAWCGELARDAGVVLGVENYGVGADHADGDYAALVAAIDELDHPAVAMTFDTGHAHVHLEGSGAVPRAAQHFGARVAHYHVHDNLGVEDDHLAIGDGSADLVGLVPGWADGFDGMVILEIFPFRVNDVRPGLRRSRDTLRAWLRGSAT</sequence>
<evidence type="ECO:0000313" key="3">
    <source>
        <dbReference type="Proteomes" id="UP000291469"/>
    </source>
</evidence>
<dbReference type="SUPFAM" id="SSF51658">
    <property type="entry name" value="Xylose isomerase-like"/>
    <property type="match status" value="1"/>
</dbReference>
<reference evidence="2 3" key="1">
    <citation type="submission" date="2019-01" db="EMBL/GenBank/DDBJ databases">
        <title>Egibacter rhizosphaerae EGI 80759T.</title>
        <authorList>
            <person name="Chen D.-D."/>
            <person name="Tian Y."/>
            <person name="Jiao J.-Y."/>
            <person name="Zhang X.-T."/>
            <person name="Zhang Y.-G."/>
            <person name="Zhang Y."/>
            <person name="Xiao M."/>
            <person name="Shu W.-S."/>
            <person name="Li W.-J."/>
        </authorList>
    </citation>
    <scope>NUCLEOTIDE SEQUENCE [LARGE SCALE GENOMIC DNA]</scope>
    <source>
        <strain evidence="2 3">EGI 80759</strain>
    </source>
</reference>
<dbReference type="GO" id="GO:0016853">
    <property type="term" value="F:isomerase activity"/>
    <property type="evidence" value="ECO:0007669"/>
    <property type="project" value="UniProtKB-KW"/>
</dbReference>
<keyword evidence="3" id="KW-1185">Reference proteome</keyword>
<evidence type="ECO:0000259" key="1">
    <source>
        <dbReference type="Pfam" id="PF01261"/>
    </source>
</evidence>
<keyword evidence="2" id="KW-0413">Isomerase</keyword>
<dbReference type="Proteomes" id="UP000291469">
    <property type="component" value="Chromosome"/>
</dbReference>
<dbReference type="OrthoDB" id="3248123at2"/>